<evidence type="ECO:0000313" key="1">
    <source>
        <dbReference type="EMBL" id="CAB5221432.1"/>
    </source>
</evidence>
<organism evidence="1">
    <name type="scientific">uncultured Caudovirales phage</name>
    <dbReference type="NCBI Taxonomy" id="2100421"/>
    <lineage>
        <taxon>Viruses</taxon>
        <taxon>Duplodnaviria</taxon>
        <taxon>Heunggongvirae</taxon>
        <taxon>Uroviricota</taxon>
        <taxon>Caudoviricetes</taxon>
        <taxon>Peduoviridae</taxon>
        <taxon>Maltschvirus</taxon>
        <taxon>Maltschvirus maltsch</taxon>
    </lineage>
</organism>
<protein>
    <submittedName>
        <fullName evidence="1">Uncharacterized protein</fullName>
    </submittedName>
</protein>
<accession>A0A6J7WXJ3</accession>
<reference evidence="1" key="1">
    <citation type="submission" date="2020-05" db="EMBL/GenBank/DDBJ databases">
        <authorList>
            <person name="Chiriac C."/>
            <person name="Salcher M."/>
            <person name="Ghai R."/>
            <person name="Kavagutti S V."/>
        </authorList>
    </citation>
    <scope>NUCLEOTIDE SEQUENCE</scope>
</reference>
<dbReference type="EMBL" id="LR798292">
    <property type="protein sequence ID" value="CAB5221432.1"/>
    <property type="molecule type" value="Genomic_DNA"/>
</dbReference>
<proteinExistence type="predicted"/>
<sequence>MISDLASELSKVDFVTVRYQSIVDNFRFTRSRTGFDPALDIAILNLSAKKYPTNIEPSYSDINGI</sequence>
<gene>
    <name evidence="1" type="ORF">UFOVP244_163</name>
</gene>
<name>A0A6J7WXJ3_9CAUD</name>